<keyword evidence="5" id="KW-1185">Reference proteome</keyword>
<dbReference type="InterPro" id="IPR056066">
    <property type="entry name" value="DUF7649"/>
</dbReference>
<feature type="domain" description="Cell wall-active antibiotics response LiaF-like C-terminal" evidence="2">
    <location>
        <begin position="141"/>
        <end position="246"/>
    </location>
</feature>
<proteinExistence type="predicted"/>
<dbReference type="Proteomes" id="UP001315967">
    <property type="component" value="Chromosome"/>
</dbReference>
<evidence type="ECO:0000313" key="4">
    <source>
        <dbReference type="EMBL" id="UUX34046.1"/>
    </source>
</evidence>
<sequence>MTKFLRNNIFIIIAVVLFFIATEIFTSVGHMVILGMGLLFLVFFKLSKAEKYKKVFLILGVFFIILSILLTESIWLLIIVLLLFVLLFQGEQGHEFYNLSEVLIHPFKQKERYLGIQLVRPQSEQRTLIKKQSLTNLVSQPQEVYPWDDINIIYLGGNSIIDLGNTILPKGESTVVVRKIFGKTRLIIPRDVGLRINVSSIRGNVKFESNVYPLVGENFQWVGANYDEAIRKMNVIVSQGMGDVEVIII</sequence>
<evidence type="ECO:0000313" key="5">
    <source>
        <dbReference type="Proteomes" id="UP001315967"/>
    </source>
</evidence>
<evidence type="ECO:0000259" key="3">
    <source>
        <dbReference type="Pfam" id="PF24661"/>
    </source>
</evidence>
<keyword evidence="1" id="KW-0812">Transmembrane</keyword>
<evidence type="ECO:0000256" key="1">
    <source>
        <dbReference type="SAM" id="Phobius"/>
    </source>
</evidence>
<dbReference type="Pfam" id="PF09922">
    <property type="entry name" value="LiaF-like_C"/>
    <property type="match status" value="1"/>
</dbReference>
<dbReference type="RefSeq" id="WP_313793548.1">
    <property type="nucleotide sequence ID" value="NZ_CP102453.1"/>
</dbReference>
<accession>A0ABY5P5M0</accession>
<feature type="domain" description="DUF7649" evidence="3">
    <location>
        <begin position="9"/>
        <end position="87"/>
    </location>
</feature>
<feature type="transmembrane region" description="Helical" evidence="1">
    <location>
        <begin position="55"/>
        <end position="88"/>
    </location>
</feature>
<dbReference type="EMBL" id="CP102453">
    <property type="protein sequence ID" value="UUX34046.1"/>
    <property type="molecule type" value="Genomic_DNA"/>
</dbReference>
<dbReference type="InterPro" id="IPR024425">
    <property type="entry name" value="LiaF-like_C"/>
</dbReference>
<dbReference type="InterPro" id="IPR047793">
    <property type="entry name" value="LiaF_C"/>
</dbReference>
<gene>
    <name evidence="4" type="primary">liaF</name>
    <name evidence="4" type="ORF">NRE15_14365</name>
</gene>
<dbReference type="PIRSF" id="PIRSF031509">
    <property type="entry name" value="Cell_wall_LiaF/YvqF"/>
    <property type="match status" value="1"/>
</dbReference>
<reference evidence="4 5" key="1">
    <citation type="submission" date="2022-08" db="EMBL/GenBank/DDBJ databases">
        <title>Aerococcaceae sp. nov isolated from spoiled eye mask.</title>
        <authorList>
            <person name="Zhou G."/>
            <person name="Xie X.-B."/>
            <person name="Shi Q.-S."/>
            <person name="Wang Y.-S."/>
            <person name="Wen X."/>
            <person name="Peng H."/>
            <person name="Yang X.-J."/>
            <person name="Tao H.-B."/>
            <person name="Huang X.-M."/>
        </authorList>
    </citation>
    <scope>NUCLEOTIDE SEQUENCE [LARGE SCALE GENOMIC DNA]</scope>
    <source>
        <strain evidence="5">DM20194951</strain>
    </source>
</reference>
<protein>
    <submittedName>
        <fullName evidence="4">Cell wall-active antibiotics response protein LiaF</fullName>
    </submittedName>
</protein>
<dbReference type="Pfam" id="PF24661">
    <property type="entry name" value="DUF7649"/>
    <property type="match status" value="1"/>
</dbReference>
<evidence type="ECO:0000259" key="2">
    <source>
        <dbReference type="Pfam" id="PF09922"/>
    </source>
</evidence>
<feature type="transmembrane region" description="Helical" evidence="1">
    <location>
        <begin position="12"/>
        <end position="43"/>
    </location>
</feature>
<keyword evidence="1" id="KW-0472">Membrane</keyword>
<dbReference type="InterPro" id="IPR016975">
    <property type="entry name" value="Cell_wall_LiaF"/>
</dbReference>
<organism evidence="4 5">
    <name type="scientific">Fundicoccus culcitae</name>
    <dbReference type="NCBI Taxonomy" id="2969821"/>
    <lineage>
        <taxon>Bacteria</taxon>
        <taxon>Bacillati</taxon>
        <taxon>Bacillota</taxon>
        <taxon>Bacilli</taxon>
        <taxon>Lactobacillales</taxon>
        <taxon>Aerococcaceae</taxon>
        <taxon>Fundicoccus</taxon>
    </lineage>
</organism>
<name>A0ABY5P5M0_9LACT</name>
<dbReference type="NCBIfam" id="NF040535">
    <property type="entry name" value="LiaF_C_term"/>
    <property type="match status" value="1"/>
</dbReference>
<keyword evidence="1" id="KW-1133">Transmembrane helix</keyword>